<dbReference type="AlphaFoldDB" id="A0A7S4UCI4"/>
<protein>
    <submittedName>
        <fullName evidence="1">Uncharacterized protein</fullName>
    </submittedName>
</protein>
<reference evidence="1" key="1">
    <citation type="submission" date="2021-01" db="EMBL/GenBank/DDBJ databases">
        <authorList>
            <person name="Corre E."/>
            <person name="Pelletier E."/>
            <person name="Niang G."/>
            <person name="Scheremetjew M."/>
            <person name="Finn R."/>
            <person name="Kale V."/>
            <person name="Holt S."/>
            <person name="Cochrane G."/>
            <person name="Meng A."/>
            <person name="Brown T."/>
            <person name="Cohen L."/>
        </authorList>
    </citation>
    <scope>NUCLEOTIDE SEQUENCE</scope>
    <source>
        <strain evidence="1">SoJaBio B1-5/56/2</strain>
    </source>
</reference>
<proteinExistence type="predicted"/>
<evidence type="ECO:0000313" key="1">
    <source>
        <dbReference type="EMBL" id="CAE2320650.1"/>
    </source>
</evidence>
<gene>
    <name evidence="1" type="ORF">NAES01612_LOCUS17885</name>
</gene>
<organism evidence="1">
    <name type="scientific">Paramoeba aestuarina</name>
    <dbReference type="NCBI Taxonomy" id="180227"/>
    <lineage>
        <taxon>Eukaryota</taxon>
        <taxon>Amoebozoa</taxon>
        <taxon>Discosea</taxon>
        <taxon>Flabellinia</taxon>
        <taxon>Dactylopodida</taxon>
        <taxon>Paramoebidae</taxon>
        <taxon>Paramoeba</taxon>
    </lineage>
</organism>
<sequence length="179" mass="19868">MRAVQGLLDGSSLIVSRRQQMKQGDEGAFKLCPSAGAECRRRKALPHNGVADVAGDKEGRSAANTPALGHEVVQEDTEQTGCQQLTQNQKNLDPAEGVVITVNPTRETPDRLEEGHADRQELLRGIVEHFVLFVGQVDEFRPGQQLHDHRGGDHWRYPKLHNGSLVRCENDAHPIKWVC</sequence>
<name>A0A7S4UCI4_9EUKA</name>
<dbReference type="EMBL" id="HBKR01027350">
    <property type="protein sequence ID" value="CAE2320650.1"/>
    <property type="molecule type" value="Transcribed_RNA"/>
</dbReference>
<accession>A0A7S4UCI4</accession>